<evidence type="ECO:0000313" key="2">
    <source>
        <dbReference type="Proteomes" id="UP000501568"/>
    </source>
</evidence>
<proteinExistence type="predicted"/>
<gene>
    <name evidence="1" type="ORF">G5C33_01375</name>
</gene>
<name>A0A6G6Y0Z4_9SPHN</name>
<keyword evidence="2" id="KW-1185">Reference proteome</keyword>
<dbReference type="AlphaFoldDB" id="A0A6G6Y0Z4"/>
<evidence type="ECO:0000313" key="1">
    <source>
        <dbReference type="EMBL" id="QIG78569.1"/>
    </source>
</evidence>
<protein>
    <submittedName>
        <fullName evidence="1">Uncharacterized protein</fullName>
    </submittedName>
</protein>
<dbReference type="Proteomes" id="UP000501568">
    <property type="component" value="Chromosome"/>
</dbReference>
<organism evidence="1 2">
    <name type="scientific">Stakelama tenebrarum</name>
    <dbReference type="NCBI Taxonomy" id="2711215"/>
    <lineage>
        <taxon>Bacteria</taxon>
        <taxon>Pseudomonadati</taxon>
        <taxon>Pseudomonadota</taxon>
        <taxon>Alphaproteobacteria</taxon>
        <taxon>Sphingomonadales</taxon>
        <taxon>Sphingomonadaceae</taxon>
        <taxon>Stakelama</taxon>
    </lineage>
</organism>
<reference evidence="1 2" key="1">
    <citation type="submission" date="2020-02" db="EMBL/GenBank/DDBJ databases">
        <authorList>
            <person name="Zheng R.K."/>
            <person name="Sun C.M."/>
        </authorList>
    </citation>
    <scope>NUCLEOTIDE SEQUENCE [LARGE SCALE GENOMIC DNA]</scope>
    <source>
        <strain evidence="2">zrk23</strain>
    </source>
</reference>
<dbReference type="RefSeq" id="WP_165325567.1">
    <property type="nucleotide sequence ID" value="NZ_CP049109.1"/>
</dbReference>
<dbReference type="EMBL" id="CP049109">
    <property type="protein sequence ID" value="QIG78569.1"/>
    <property type="molecule type" value="Genomic_DNA"/>
</dbReference>
<dbReference type="KEGG" id="spzr:G5C33_01375"/>
<sequence>MKIDDIALADADALAPILLAAIQRLGQLGRSGAVALARQVEDGDADFDEAAGWIEEIAAGTLTD</sequence>
<accession>A0A6G6Y0Z4</accession>